<evidence type="ECO:0000256" key="1">
    <source>
        <dbReference type="ARBA" id="ARBA00004370"/>
    </source>
</evidence>
<evidence type="ECO:0000256" key="6">
    <source>
        <dbReference type="RuleBase" id="RU363076"/>
    </source>
</evidence>
<dbReference type="GO" id="GO:0005886">
    <property type="term" value="C:plasma membrane"/>
    <property type="evidence" value="ECO:0007669"/>
    <property type="project" value="UniProtKB-SubCell"/>
</dbReference>
<evidence type="ECO:0000256" key="5">
    <source>
        <dbReference type="ARBA" id="ARBA00023136"/>
    </source>
</evidence>
<comment type="similarity">
    <text evidence="2 6">Belongs to the SURF1 family.</text>
</comment>
<dbReference type="PANTHER" id="PTHR23427:SF2">
    <property type="entry name" value="SURFEIT LOCUS PROTEIN 1"/>
    <property type="match status" value="1"/>
</dbReference>
<dbReference type="InterPro" id="IPR045214">
    <property type="entry name" value="Surf1/Surf4"/>
</dbReference>
<keyword evidence="3 6" id="KW-0812">Transmembrane</keyword>
<evidence type="ECO:0000256" key="3">
    <source>
        <dbReference type="ARBA" id="ARBA00022692"/>
    </source>
</evidence>
<dbReference type="PROSITE" id="PS50895">
    <property type="entry name" value="SURF1"/>
    <property type="match status" value="1"/>
</dbReference>
<protein>
    <recommendedName>
        <fullName evidence="6">SURF1-like protein</fullName>
    </recommendedName>
</protein>
<dbReference type="PANTHER" id="PTHR23427">
    <property type="entry name" value="SURFEIT LOCUS PROTEIN"/>
    <property type="match status" value="1"/>
</dbReference>
<gene>
    <name evidence="7" type="ORF">SAMN04488045_0457</name>
</gene>
<proteinExistence type="inferred from homology"/>
<dbReference type="Pfam" id="PF02104">
    <property type="entry name" value="SURF1"/>
    <property type="match status" value="1"/>
</dbReference>
<organism evidence="7 8">
    <name type="scientific">Thalassococcus halodurans</name>
    <dbReference type="NCBI Taxonomy" id="373675"/>
    <lineage>
        <taxon>Bacteria</taxon>
        <taxon>Pseudomonadati</taxon>
        <taxon>Pseudomonadota</taxon>
        <taxon>Alphaproteobacteria</taxon>
        <taxon>Rhodobacterales</taxon>
        <taxon>Roseobacteraceae</taxon>
        <taxon>Thalassococcus</taxon>
    </lineage>
</organism>
<keyword evidence="4 6" id="KW-1133">Transmembrane helix</keyword>
<reference evidence="7 8" key="1">
    <citation type="submission" date="2016-10" db="EMBL/GenBank/DDBJ databases">
        <authorList>
            <person name="de Groot N.N."/>
        </authorList>
    </citation>
    <scope>NUCLEOTIDE SEQUENCE [LARGE SCALE GENOMIC DNA]</scope>
    <source>
        <strain evidence="7 8">DSM 26915</strain>
    </source>
</reference>
<feature type="transmembrane region" description="Helical" evidence="6">
    <location>
        <begin position="198"/>
        <end position="220"/>
    </location>
</feature>
<dbReference type="EMBL" id="FNUZ01000001">
    <property type="protein sequence ID" value="SEF56786.1"/>
    <property type="molecule type" value="Genomic_DNA"/>
</dbReference>
<evidence type="ECO:0000313" key="7">
    <source>
        <dbReference type="EMBL" id="SEF56786.1"/>
    </source>
</evidence>
<dbReference type="Proteomes" id="UP000236752">
    <property type="component" value="Unassembled WGS sequence"/>
</dbReference>
<evidence type="ECO:0000256" key="2">
    <source>
        <dbReference type="ARBA" id="ARBA00007165"/>
    </source>
</evidence>
<dbReference type="AlphaFoldDB" id="A0A1H5T1Y3"/>
<keyword evidence="8" id="KW-1185">Reference proteome</keyword>
<sequence>MCALNRIIVPLLFGVIGTAILLSLGTWQMQRLEWKRGILNEIETRIDGAPEPLPTMIDPTEQKYQPVSLFGVYGDGEVHVLVSVKRRGAGYRVIAPFITDTGRTVLVDRGFVDLEDKDAIRRLGDTEILGNLHWPDDRNSSTPENDTAKNIWFARDVGALAEKLGTEPLLVIARQETPADQGIMPLPVSTEGIPNDHLQYAITWFSLAAVWTLMTAVYIARTMRAQKGPEL</sequence>
<dbReference type="InterPro" id="IPR002994">
    <property type="entry name" value="Surf1/Shy1"/>
</dbReference>
<keyword evidence="6" id="KW-1003">Cell membrane</keyword>
<dbReference type="CDD" id="cd06662">
    <property type="entry name" value="SURF1"/>
    <property type="match status" value="1"/>
</dbReference>
<accession>A0A1H5T1Y3</accession>
<evidence type="ECO:0000256" key="4">
    <source>
        <dbReference type="ARBA" id="ARBA00022989"/>
    </source>
</evidence>
<comment type="subcellular location">
    <subcellularLocation>
        <location evidence="6">Cell membrane</location>
        <topology evidence="6">Multi-pass membrane protein</topology>
    </subcellularLocation>
    <subcellularLocation>
        <location evidence="1">Membrane</location>
    </subcellularLocation>
</comment>
<name>A0A1H5T1Y3_9RHOB</name>
<keyword evidence="5 6" id="KW-0472">Membrane</keyword>
<evidence type="ECO:0000313" key="8">
    <source>
        <dbReference type="Proteomes" id="UP000236752"/>
    </source>
</evidence>
<feature type="transmembrane region" description="Helical" evidence="6">
    <location>
        <begin position="7"/>
        <end position="27"/>
    </location>
</feature>